<evidence type="ECO:0000259" key="7">
    <source>
        <dbReference type="PROSITE" id="PS51471"/>
    </source>
</evidence>
<keyword evidence="5" id="KW-0408">Iron</keyword>
<feature type="chain" id="PRO_5030909411" description="Fe2OG dioxygenase domain-containing protein" evidence="6">
    <location>
        <begin position="20"/>
        <end position="464"/>
    </location>
</feature>
<dbReference type="PANTHER" id="PTHR10869:SF226">
    <property type="entry name" value="PROLYL 4-HYDROXYLASE ALPHA SUBUNIT DOMAIN-CONTAINING PROTEIN"/>
    <property type="match status" value="1"/>
</dbReference>
<dbReference type="InterPro" id="IPR037140">
    <property type="entry name" value="VHL_beta_dom_sf"/>
</dbReference>
<dbReference type="SMART" id="SM00702">
    <property type="entry name" value="P4Hc"/>
    <property type="match status" value="1"/>
</dbReference>
<keyword evidence="3" id="KW-0223">Dioxygenase</keyword>
<dbReference type="GO" id="GO:0004656">
    <property type="term" value="F:procollagen-proline 4-dioxygenase activity"/>
    <property type="evidence" value="ECO:0007669"/>
    <property type="project" value="TreeGrafter"/>
</dbReference>
<dbReference type="InterPro" id="IPR045054">
    <property type="entry name" value="P4HA-like"/>
</dbReference>
<evidence type="ECO:0000256" key="5">
    <source>
        <dbReference type="ARBA" id="ARBA00023004"/>
    </source>
</evidence>
<accession>A0A7S0KAA4</accession>
<dbReference type="GO" id="GO:0005506">
    <property type="term" value="F:iron ion binding"/>
    <property type="evidence" value="ECO:0007669"/>
    <property type="project" value="InterPro"/>
</dbReference>
<dbReference type="SUPFAM" id="SSF49468">
    <property type="entry name" value="VHL"/>
    <property type="match status" value="1"/>
</dbReference>
<feature type="signal peptide" evidence="6">
    <location>
        <begin position="1"/>
        <end position="19"/>
    </location>
</feature>
<dbReference type="InterPro" id="IPR006620">
    <property type="entry name" value="Pro_4_hyd_alph"/>
</dbReference>
<reference evidence="8" key="1">
    <citation type="submission" date="2021-01" db="EMBL/GenBank/DDBJ databases">
        <authorList>
            <person name="Corre E."/>
            <person name="Pelletier E."/>
            <person name="Niang G."/>
            <person name="Scheremetjew M."/>
            <person name="Finn R."/>
            <person name="Kale V."/>
            <person name="Holt S."/>
            <person name="Cochrane G."/>
            <person name="Meng A."/>
            <person name="Brown T."/>
            <person name="Cohen L."/>
        </authorList>
    </citation>
    <scope>NUCLEOTIDE SEQUENCE</scope>
    <source>
        <strain evidence="8">B651</strain>
    </source>
</reference>
<keyword evidence="2" id="KW-0479">Metal-binding</keyword>
<dbReference type="Gene3D" id="2.60.40.780">
    <property type="entry name" value="von Hippel-Lindau disease tumour suppressor, beta domain"/>
    <property type="match status" value="1"/>
</dbReference>
<evidence type="ECO:0000313" key="8">
    <source>
        <dbReference type="EMBL" id="CAD8574687.1"/>
    </source>
</evidence>
<keyword evidence="4" id="KW-0560">Oxidoreductase</keyword>
<gene>
    <name evidence="8" type="ORF">LDAN0322_LOCUS832</name>
</gene>
<evidence type="ECO:0000256" key="6">
    <source>
        <dbReference type="SAM" id="SignalP"/>
    </source>
</evidence>
<dbReference type="InterPro" id="IPR036208">
    <property type="entry name" value="VHL_sf"/>
</dbReference>
<dbReference type="InterPro" id="IPR005123">
    <property type="entry name" value="Oxoglu/Fe-dep_dioxygenase_dom"/>
</dbReference>
<evidence type="ECO:0000256" key="2">
    <source>
        <dbReference type="ARBA" id="ARBA00022723"/>
    </source>
</evidence>
<dbReference type="GO" id="GO:0031418">
    <property type="term" value="F:L-ascorbic acid binding"/>
    <property type="evidence" value="ECO:0007669"/>
    <property type="project" value="InterPro"/>
</dbReference>
<feature type="domain" description="Fe2OG dioxygenase" evidence="7">
    <location>
        <begin position="330"/>
        <end position="441"/>
    </location>
</feature>
<dbReference type="PROSITE" id="PS51471">
    <property type="entry name" value="FE2OG_OXY"/>
    <property type="match status" value="1"/>
</dbReference>
<evidence type="ECO:0000256" key="4">
    <source>
        <dbReference type="ARBA" id="ARBA00023002"/>
    </source>
</evidence>
<comment type="cofactor">
    <cofactor evidence="1">
        <name>L-ascorbate</name>
        <dbReference type="ChEBI" id="CHEBI:38290"/>
    </cofactor>
</comment>
<evidence type="ECO:0000256" key="3">
    <source>
        <dbReference type="ARBA" id="ARBA00022964"/>
    </source>
</evidence>
<protein>
    <recommendedName>
        <fullName evidence="7">Fe2OG dioxygenase domain-containing protein</fullName>
    </recommendedName>
</protein>
<organism evidence="8">
    <name type="scientific">Leptocylindrus aporus</name>
    <dbReference type="NCBI Taxonomy" id="1398097"/>
    <lineage>
        <taxon>Eukaryota</taxon>
        <taxon>Sar</taxon>
        <taxon>Stramenopiles</taxon>
        <taxon>Ochrophyta</taxon>
        <taxon>Bacillariophyta</taxon>
        <taxon>Coscinodiscophyceae</taxon>
        <taxon>Chaetocerotophycidae</taxon>
        <taxon>Leptocylindrales</taxon>
        <taxon>Leptocylindraceae</taxon>
        <taxon>Leptocylindrus</taxon>
    </lineage>
</organism>
<dbReference type="Gene3D" id="2.60.120.620">
    <property type="entry name" value="q2cbj1_9rhob like domain"/>
    <property type="match status" value="1"/>
</dbReference>
<dbReference type="FunFam" id="2.60.120.620:FF:000075">
    <property type="entry name" value="Predicted protein"/>
    <property type="match status" value="1"/>
</dbReference>
<dbReference type="AlphaFoldDB" id="A0A7S0KAA4"/>
<dbReference type="GO" id="GO:0005783">
    <property type="term" value="C:endoplasmic reticulum"/>
    <property type="evidence" value="ECO:0007669"/>
    <property type="project" value="TreeGrafter"/>
</dbReference>
<name>A0A7S0KAA4_9STRA</name>
<dbReference type="EMBL" id="HBEU01001232">
    <property type="protein sequence ID" value="CAD8574687.1"/>
    <property type="molecule type" value="Transcribed_RNA"/>
</dbReference>
<dbReference type="Pfam" id="PF13640">
    <property type="entry name" value="2OG-FeII_Oxy_3"/>
    <property type="match status" value="1"/>
</dbReference>
<sequence>MLRHGIILLSVKYILLALASFIVVGASDTGRSIQFVNRSGHRVEVHWINPDNGQLILQSNPFIYHGATLSLNSYVGHTFQLREMPSKNSGVCGGSDQQCRIDTVTVTDNHQQTTFIDPGMVVSFVDDQIQAAMDAGDLTEQCQKNAQSTFEKKVQTGSMNEKDISSLLDMMGSCIQSSVAEKLMEAREEISFQTEIRKSIADKWENYTCADLEAVASEPKSTDMWQNKRRRYKVNKYLDRPRSKIYTVHNFITREECEAMREAAEPKLHRASVADSKGGSQITESRKAMQAGIKVNWQKEKEGDPIATLSRRVFDFTNHATGFELDEYGQEDLMSIQYFGKNYENGEAPDRYTPHCDGDCTGLEHKRGTRVATMVMYCDIPEEGGATQFRNSGLHIKPLSGMATFFSYMGSDGVMDDGFTEHSGCPVTKGDKRIVTQWMRKGVSLEQPWNSFNTLGIHNSEEYL</sequence>
<dbReference type="PANTHER" id="PTHR10869">
    <property type="entry name" value="PROLYL 4-HYDROXYLASE ALPHA SUBUNIT"/>
    <property type="match status" value="1"/>
</dbReference>
<dbReference type="InterPro" id="IPR044862">
    <property type="entry name" value="Pro_4_hyd_alph_FE2OG_OXY"/>
</dbReference>
<keyword evidence="6" id="KW-0732">Signal</keyword>
<proteinExistence type="predicted"/>
<evidence type="ECO:0000256" key="1">
    <source>
        <dbReference type="ARBA" id="ARBA00001961"/>
    </source>
</evidence>